<evidence type="ECO:0000313" key="2">
    <source>
        <dbReference type="Proteomes" id="UP000198848"/>
    </source>
</evidence>
<dbReference type="AlphaFoldDB" id="A0A1H1CF91"/>
<reference evidence="2" key="1">
    <citation type="submission" date="2016-10" db="EMBL/GenBank/DDBJ databases">
        <authorList>
            <person name="Varghese N."/>
            <person name="Submissions S."/>
        </authorList>
    </citation>
    <scope>NUCLEOTIDE SEQUENCE [LARGE SCALE GENOMIC DNA]</scope>
    <source>
        <strain evidence="2">DSM 24767</strain>
    </source>
</reference>
<organism evidence="1 2">
    <name type="scientific">Natronobacterium texcoconense</name>
    <dbReference type="NCBI Taxonomy" id="1095778"/>
    <lineage>
        <taxon>Archaea</taxon>
        <taxon>Methanobacteriati</taxon>
        <taxon>Methanobacteriota</taxon>
        <taxon>Stenosarchaea group</taxon>
        <taxon>Halobacteria</taxon>
        <taxon>Halobacteriales</taxon>
        <taxon>Natrialbaceae</taxon>
        <taxon>Natronobacterium</taxon>
    </lineage>
</organism>
<keyword evidence="2" id="KW-1185">Reference proteome</keyword>
<dbReference type="InterPro" id="IPR036390">
    <property type="entry name" value="WH_DNA-bd_sf"/>
</dbReference>
<dbReference type="Gene3D" id="1.10.10.10">
    <property type="entry name" value="Winged helix-like DNA-binding domain superfamily/Winged helix DNA-binding domain"/>
    <property type="match status" value="1"/>
</dbReference>
<sequence>MRKRAEWMTRADDEILEFLDSEGGGTPKMIADGIGKTNNYVGERCRKLTELGLLERPSRGFYRLTIEGEQYLAGELDASDLESAEK</sequence>
<dbReference type="InterPro" id="IPR036388">
    <property type="entry name" value="WH-like_DNA-bd_sf"/>
</dbReference>
<dbReference type="STRING" id="1095778.SAMN04489842_1370"/>
<dbReference type="Proteomes" id="UP000198848">
    <property type="component" value="Unassembled WGS sequence"/>
</dbReference>
<dbReference type="OrthoDB" id="285635at2157"/>
<gene>
    <name evidence="1" type="ORF">SAMN04489842_1370</name>
</gene>
<dbReference type="SUPFAM" id="SSF46785">
    <property type="entry name" value="Winged helix' DNA-binding domain"/>
    <property type="match status" value="1"/>
</dbReference>
<proteinExistence type="predicted"/>
<name>A0A1H1CF91_NATTX</name>
<dbReference type="EMBL" id="FNLC01000001">
    <property type="protein sequence ID" value="SDQ62356.1"/>
    <property type="molecule type" value="Genomic_DNA"/>
</dbReference>
<evidence type="ECO:0008006" key="3">
    <source>
        <dbReference type="Google" id="ProtNLM"/>
    </source>
</evidence>
<protein>
    <recommendedName>
        <fullName evidence="3">Winged helix-turn-helix DNA-binding</fullName>
    </recommendedName>
</protein>
<dbReference type="RefSeq" id="WP_090379139.1">
    <property type="nucleotide sequence ID" value="NZ_FNLC01000001.1"/>
</dbReference>
<evidence type="ECO:0000313" key="1">
    <source>
        <dbReference type="EMBL" id="SDQ62356.1"/>
    </source>
</evidence>
<accession>A0A1H1CF91</accession>